<reference evidence="1" key="1">
    <citation type="submission" date="2014-09" db="EMBL/GenBank/DDBJ databases">
        <authorList>
            <person name="Magalhaes I.L.F."/>
            <person name="Oliveira U."/>
            <person name="Santos F.R."/>
            <person name="Vidigal T.H.D.A."/>
            <person name="Brescovit A.D."/>
            <person name="Santos A.J."/>
        </authorList>
    </citation>
    <scope>NUCLEOTIDE SEQUENCE</scope>
    <source>
        <tissue evidence="1">Shoot tissue taken approximately 20 cm above the soil surface</tissue>
    </source>
</reference>
<name>A0A0A9SN19_ARUDO</name>
<reference evidence="1" key="2">
    <citation type="journal article" date="2015" name="Data Brief">
        <title>Shoot transcriptome of the giant reed, Arundo donax.</title>
        <authorList>
            <person name="Barrero R.A."/>
            <person name="Guerrero F.D."/>
            <person name="Moolhuijzen P."/>
            <person name="Goolsby J.A."/>
            <person name="Tidwell J."/>
            <person name="Bellgard S.E."/>
            <person name="Bellgard M.I."/>
        </authorList>
    </citation>
    <scope>NUCLEOTIDE SEQUENCE</scope>
    <source>
        <tissue evidence="1">Shoot tissue taken approximately 20 cm above the soil surface</tissue>
    </source>
</reference>
<proteinExistence type="predicted"/>
<protein>
    <submittedName>
        <fullName evidence="1">Uncharacterized protein</fullName>
    </submittedName>
</protein>
<organism evidence="1">
    <name type="scientific">Arundo donax</name>
    <name type="common">Giant reed</name>
    <name type="synonym">Donax arundinaceus</name>
    <dbReference type="NCBI Taxonomy" id="35708"/>
    <lineage>
        <taxon>Eukaryota</taxon>
        <taxon>Viridiplantae</taxon>
        <taxon>Streptophyta</taxon>
        <taxon>Embryophyta</taxon>
        <taxon>Tracheophyta</taxon>
        <taxon>Spermatophyta</taxon>
        <taxon>Magnoliopsida</taxon>
        <taxon>Liliopsida</taxon>
        <taxon>Poales</taxon>
        <taxon>Poaceae</taxon>
        <taxon>PACMAD clade</taxon>
        <taxon>Arundinoideae</taxon>
        <taxon>Arundineae</taxon>
        <taxon>Arundo</taxon>
    </lineage>
</organism>
<evidence type="ECO:0000313" key="1">
    <source>
        <dbReference type="EMBL" id="JAD52339.1"/>
    </source>
</evidence>
<accession>A0A0A9SN19</accession>
<sequence>MTRLASPTFKFDELHNLDTLYMTSKLQSKI</sequence>
<dbReference type="AlphaFoldDB" id="A0A0A9SN19"/>
<dbReference type="EMBL" id="GBRH01245556">
    <property type="protein sequence ID" value="JAD52339.1"/>
    <property type="molecule type" value="Transcribed_RNA"/>
</dbReference>